<dbReference type="PROSITE" id="PS50067">
    <property type="entry name" value="KINESIN_MOTOR_2"/>
    <property type="match status" value="1"/>
</dbReference>
<organism evidence="11 12">
    <name type="scientific">Phytophthora palmivora</name>
    <dbReference type="NCBI Taxonomy" id="4796"/>
    <lineage>
        <taxon>Eukaryota</taxon>
        <taxon>Sar</taxon>
        <taxon>Stramenopiles</taxon>
        <taxon>Oomycota</taxon>
        <taxon>Peronosporomycetes</taxon>
        <taxon>Peronosporales</taxon>
        <taxon>Peronosporaceae</taxon>
        <taxon>Phytophthora</taxon>
    </lineage>
</organism>
<evidence type="ECO:0000313" key="11">
    <source>
        <dbReference type="EMBL" id="POM67991.1"/>
    </source>
</evidence>
<dbReference type="GO" id="GO:0005874">
    <property type="term" value="C:microtubule"/>
    <property type="evidence" value="ECO:0007669"/>
    <property type="project" value="UniProtKB-KW"/>
</dbReference>
<dbReference type="Gene3D" id="3.40.850.10">
    <property type="entry name" value="Kinesin motor domain"/>
    <property type="match status" value="1"/>
</dbReference>
<comment type="similarity">
    <text evidence="6 7">Belongs to the TRAFAC class myosin-kinesin ATPase superfamily. Kinesin family.</text>
</comment>
<dbReference type="GO" id="GO:0005524">
    <property type="term" value="F:ATP binding"/>
    <property type="evidence" value="ECO:0007669"/>
    <property type="project" value="UniProtKB-KW"/>
</dbReference>
<dbReference type="PANTHER" id="PTHR47968">
    <property type="entry name" value="CENTROMERE PROTEIN E"/>
    <property type="match status" value="1"/>
</dbReference>
<feature type="coiled-coil region" evidence="8">
    <location>
        <begin position="426"/>
        <end position="519"/>
    </location>
</feature>
<evidence type="ECO:0000313" key="12">
    <source>
        <dbReference type="Proteomes" id="UP000237271"/>
    </source>
</evidence>
<evidence type="ECO:0000256" key="2">
    <source>
        <dbReference type="ARBA" id="ARBA00022741"/>
    </source>
</evidence>
<dbReference type="GO" id="GO:0007018">
    <property type="term" value="P:microtubule-based movement"/>
    <property type="evidence" value="ECO:0007669"/>
    <property type="project" value="InterPro"/>
</dbReference>
<dbReference type="InterPro" id="IPR027417">
    <property type="entry name" value="P-loop_NTPase"/>
</dbReference>
<keyword evidence="12" id="KW-1185">Reference proteome</keyword>
<dbReference type="OrthoDB" id="3176171at2759"/>
<accession>A0A2P4XR10</accession>
<evidence type="ECO:0000256" key="1">
    <source>
        <dbReference type="ARBA" id="ARBA00022701"/>
    </source>
</evidence>
<evidence type="ECO:0000256" key="3">
    <source>
        <dbReference type="ARBA" id="ARBA00022840"/>
    </source>
</evidence>
<evidence type="ECO:0000256" key="4">
    <source>
        <dbReference type="ARBA" id="ARBA00023054"/>
    </source>
</evidence>
<protein>
    <recommendedName>
        <fullName evidence="7">Kinesin-like protein</fullName>
    </recommendedName>
</protein>
<gene>
    <name evidence="11" type="ORF">PHPALM_15904</name>
</gene>
<keyword evidence="5 7" id="KW-0505">Motor protein</keyword>
<sequence>MEGFNSGSGSVEERGIIPRAIEQIFCHIQANVSARCRFLVRASYLQIYNESISDLLKPERTNLTIREDKRRGVFVEGLSEWVVRSPEEIYGLMERGGAMRATGSTKMNELSSRSHAVFIIIAEQSKTTYVDAKGNDVAPEEFMALVNAYQARHGGGNAPAKGGAGGKGPGDSNGTNGNGTSGLHPKLEAMVRQSFKVGKLNLVDLAGSERVRLSGATGQRLEESKKINQSLSALGNVISALTDARGRQHIPYRDSKLTRILEDSLGGNCKTTMMAMVSPALEAMTESLSTLKFANRAKHIKNEARVNEDLDQKSLLRKYERELKRLRAELEERSRNVVDKRRLLELDEQRRRAEEDKMAAIRALEERSREFMREKEEKKRLEQRISALTSQMLMSNQRRLTPTAGLSGAESEALNVEDPLIRDAIKEHQDRIRQEYECRLADLEKERETIEEEKAQVDRYKQLLLKQRDIMIALTQRLNERDEQITALQDELDAYDRHQKELEEKLDEKTAHLIHLQRVAMEHNANSPGKIDAELLKALGDWGGGTAHAAMAPSATSGGRVSEPPAELLITHKQFRPHPVDPVIINDNNYSNNNSSHIGSGSILLSAEEKIQELRTLVDAQSAEHQRMAKELEDVKSEKVSVEFQMREKLEKLVQVELEARTKDLNRSENTRDKHQLTSLQRQLETLMMENQQLQARATTSDQQTQLQARCETLVKERRAVQTIMEHKIKALVTAIGEASDATLQTAGGIEKLGEPAK</sequence>
<keyword evidence="1 7" id="KW-0493">Microtubule</keyword>
<feature type="compositionally biased region" description="Gly residues" evidence="9">
    <location>
        <begin position="156"/>
        <end position="180"/>
    </location>
</feature>
<dbReference type="SUPFAM" id="SSF52540">
    <property type="entry name" value="P-loop containing nucleoside triphosphate hydrolases"/>
    <property type="match status" value="1"/>
</dbReference>
<comment type="caution">
    <text evidence="6">Lacks conserved residue(s) required for the propagation of feature annotation.</text>
</comment>
<dbReference type="Proteomes" id="UP000237271">
    <property type="component" value="Unassembled WGS sequence"/>
</dbReference>
<dbReference type="GO" id="GO:0003777">
    <property type="term" value="F:microtubule motor activity"/>
    <property type="evidence" value="ECO:0007669"/>
    <property type="project" value="InterPro"/>
</dbReference>
<evidence type="ECO:0000256" key="5">
    <source>
        <dbReference type="ARBA" id="ARBA00023175"/>
    </source>
</evidence>
<feature type="coiled-coil region" evidence="8">
    <location>
        <begin position="604"/>
        <end position="638"/>
    </location>
</feature>
<proteinExistence type="inferred from homology"/>
<feature type="domain" description="Kinesin motor" evidence="10">
    <location>
        <begin position="1"/>
        <end position="300"/>
    </location>
</feature>
<dbReference type="GO" id="GO:0008017">
    <property type="term" value="F:microtubule binding"/>
    <property type="evidence" value="ECO:0007669"/>
    <property type="project" value="InterPro"/>
</dbReference>
<keyword evidence="2 7" id="KW-0547">Nucleotide-binding</keyword>
<dbReference type="PROSITE" id="PS00411">
    <property type="entry name" value="KINESIN_MOTOR_1"/>
    <property type="match status" value="1"/>
</dbReference>
<dbReference type="Pfam" id="PF00225">
    <property type="entry name" value="Kinesin"/>
    <property type="match status" value="2"/>
</dbReference>
<feature type="coiled-coil region" evidence="8">
    <location>
        <begin position="309"/>
        <end position="398"/>
    </location>
</feature>
<keyword evidence="4 8" id="KW-0175">Coiled coil</keyword>
<evidence type="ECO:0000259" key="10">
    <source>
        <dbReference type="PROSITE" id="PS50067"/>
    </source>
</evidence>
<dbReference type="InterPro" id="IPR036961">
    <property type="entry name" value="Kinesin_motor_dom_sf"/>
</dbReference>
<dbReference type="InterPro" id="IPR001752">
    <property type="entry name" value="Kinesin_motor_dom"/>
</dbReference>
<dbReference type="InterPro" id="IPR019821">
    <property type="entry name" value="Kinesin_motor_CS"/>
</dbReference>
<evidence type="ECO:0000256" key="6">
    <source>
        <dbReference type="PROSITE-ProRule" id="PRU00283"/>
    </source>
</evidence>
<evidence type="ECO:0000256" key="9">
    <source>
        <dbReference type="SAM" id="MobiDB-lite"/>
    </source>
</evidence>
<dbReference type="PANTHER" id="PTHR47968:SF36">
    <property type="entry name" value="KINESIN HEAVY CHAIN ISOFORM X1"/>
    <property type="match status" value="1"/>
</dbReference>
<dbReference type="EMBL" id="NCKW01008481">
    <property type="protein sequence ID" value="POM67991.1"/>
    <property type="molecule type" value="Genomic_DNA"/>
</dbReference>
<reference evidence="11 12" key="1">
    <citation type="journal article" date="2017" name="Genome Biol. Evol.">
        <title>Phytophthora megakarya and P. palmivora, closely related causal agents of cacao black pod rot, underwent increases in genome sizes and gene numbers by different mechanisms.</title>
        <authorList>
            <person name="Ali S.S."/>
            <person name="Shao J."/>
            <person name="Lary D.J."/>
            <person name="Kronmiller B."/>
            <person name="Shen D."/>
            <person name="Strem M.D."/>
            <person name="Amoako-Attah I."/>
            <person name="Akrofi A.Y."/>
            <person name="Begoude B.A."/>
            <person name="Ten Hoopen G.M."/>
            <person name="Coulibaly K."/>
            <person name="Kebe B.I."/>
            <person name="Melnick R.L."/>
            <person name="Guiltinan M.J."/>
            <person name="Tyler B.M."/>
            <person name="Meinhardt L.W."/>
            <person name="Bailey B.A."/>
        </authorList>
    </citation>
    <scope>NUCLEOTIDE SEQUENCE [LARGE SCALE GENOMIC DNA]</scope>
    <source>
        <strain evidence="12">sbr112.9</strain>
    </source>
</reference>
<keyword evidence="3 7" id="KW-0067">ATP-binding</keyword>
<evidence type="ECO:0000256" key="7">
    <source>
        <dbReference type="RuleBase" id="RU000394"/>
    </source>
</evidence>
<name>A0A2P4XR10_9STRA</name>
<dbReference type="InterPro" id="IPR027640">
    <property type="entry name" value="Kinesin-like_fam"/>
</dbReference>
<dbReference type="AlphaFoldDB" id="A0A2P4XR10"/>
<dbReference type="SMART" id="SM00129">
    <property type="entry name" value="KISc"/>
    <property type="match status" value="1"/>
</dbReference>
<feature type="coiled-coil region" evidence="8">
    <location>
        <begin position="677"/>
        <end position="704"/>
    </location>
</feature>
<feature type="region of interest" description="Disordered" evidence="9">
    <location>
        <begin position="156"/>
        <end position="184"/>
    </location>
</feature>
<comment type="caution">
    <text evidence="11">The sequence shown here is derived from an EMBL/GenBank/DDBJ whole genome shotgun (WGS) entry which is preliminary data.</text>
</comment>
<evidence type="ECO:0000256" key="8">
    <source>
        <dbReference type="SAM" id="Coils"/>
    </source>
</evidence>